<sequence length="684" mass="75079">MRHLLITLIPLTLLIANATAQTPVLREITEVRALPPEQAARNLPVEIEAIVTFINPSLNTIILNDGREGIYVTLPKPAQPEIRNGTILRLTGHTQPGGFLPIIAAEKWLILDQQPTPTPKRIHAAELFSPSLDCQWVQVSAIVTGANDDDDNIIIPTAEISGWTVRLLVPPGEKSLQHIAHIMQQPVTITGVVGSVFNDQRQLVGRHFFLTSAEQIVPTETPAPSAEAPLRAVNELLRSDSNSHTRVRVRGIVTRPSSDGLFIRGEGGSLFIRSVSHQLTPGTRIEAEGFAAVAPFRPVLRATRVTPVGQALAPQPLQMDPAGQDLSPLQSELVAVEATLQALRTGTRNETVLQCRARDWFFEAILPPGQTTPTRLVAGSRIQLVGICELTTTHALPFSQGIDGFRLHLSHLDDITILQLPPWWTLPRLLWALAIIAAVALAFFTWASLLRRRVSEQTKTIRDQIERAAVKDERQRIARELHDTIEQELAGLSIQLRNARQRMLSAPDQAGQSLSLAEQMLRHCREEARTSIRDLRSAALEVRGLHGALEELLTPTVNELGAHFSLQSQGQPYPLTGPAEIHLLRIAHEAVVNASRHASPKIIQVTLQFEPDTITLEIRDDGTGFDPAQSPPRGHFGLLGMRERSNKLHATLTIDSTPGKGTTIRIIVPAASARRPSQPATFKP</sequence>
<dbReference type="GO" id="GO:0046983">
    <property type="term" value="F:protein dimerization activity"/>
    <property type="evidence" value="ECO:0007669"/>
    <property type="project" value="InterPro"/>
</dbReference>
<accession>A0A5R8KHS7</accession>
<keyword evidence="2 7" id="KW-0418">Kinase</keyword>
<organism evidence="7 8">
    <name type="scientific">Phragmitibacter flavus</name>
    <dbReference type="NCBI Taxonomy" id="2576071"/>
    <lineage>
        <taxon>Bacteria</taxon>
        <taxon>Pseudomonadati</taxon>
        <taxon>Verrucomicrobiota</taxon>
        <taxon>Verrucomicrobiia</taxon>
        <taxon>Verrucomicrobiales</taxon>
        <taxon>Verrucomicrobiaceae</taxon>
        <taxon>Phragmitibacter</taxon>
    </lineage>
</organism>
<dbReference type="SUPFAM" id="SSF55874">
    <property type="entry name" value="ATPase domain of HSP90 chaperone/DNA topoisomerase II/histidine kinase"/>
    <property type="match status" value="1"/>
</dbReference>
<dbReference type="InterPro" id="IPR011712">
    <property type="entry name" value="Sig_transdc_His_kin_sub3_dim/P"/>
</dbReference>
<dbReference type="PROSITE" id="PS50109">
    <property type="entry name" value="HIS_KIN"/>
    <property type="match status" value="1"/>
</dbReference>
<dbReference type="EMBL" id="VAUV01000005">
    <property type="protein sequence ID" value="TLD71535.1"/>
    <property type="molecule type" value="Genomic_DNA"/>
</dbReference>
<dbReference type="Pfam" id="PF07730">
    <property type="entry name" value="HisKA_3"/>
    <property type="match status" value="1"/>
</dbReference>
<protein>
    <submittedName>
        <fullName evidence="7">Sensor histidine kinase</fullName>
    </submittedName>
</protein>
<feature type="chain" id="PRO_5024315250" evidence="5">
    <location>
        <begin position="21"/>
        <end position="684"/>
    </location>
</feature>
<keyword evidence="8" id="KW-1185">Reference proteome</keyword>
<dbReference type="PANTHER" id="PTHR24421">
    <property type="entry name" value="NITRATE/NITRITE SENSOR PROTEIN NARX-RELATED"/>
    <property type="match status" value="1"/>
</dbReference>
<dbReference type="CDD" id="cd16917">
    <property type="entry name" value="HATPase_UhpB-NarQ-NarX-like"/>
    <property type="match status" value="1"/>
</dbReference>
<dbReference type="InterPro" id="IPR003594">
    <property type="entry name" value="HATPase_dom"/>
</dbReference>
<name>A0A5R8KHS7_9BACT</name>
<evidence type="ECO:0000256" key="4">
    <source>
        <dbReference type="SAM" id="Phobius"/>
    </source>
</evidence>
<keyword evidence="4" id="KW-1133">Transmembrane helix</keyword>
<dbReference type="Gene3D" id="3.30.565.10">
    <property type="entry name" value="Histidine kinase-like ATPase, C-terminal domain"/>
    <property type="match status" value="1"/>
</dbReference>
<evidence type="ECO:0000313" key="7">
    <source>
        <dbReference type="EMBL" id="TLD71535.1"/>
    </source>
</evidence>
<dbReference type="OrthoDB" id="9781904at2"/>
<keyword evidence="1" id="KW-0808">Transferase</keyword>
<dbReference type="InterPro" id="IPR005467">
    <property type="entry name" value="His_kinase_dom"/>
</dbReference>
<keyword evidence="5" id="KW-0732">Signal</keyword>
<dbReference type="SMART" id="SM00387">
    <property type="entry name" value="HATPase_c"/>
    <property type="match status" value="1"/>
</dbReference>
<comment type="caution">
    <text evidence="7">The sequence shown here is derived from an EMBL/GenBank/DDBJ whole genome shotgun (WGS) entry which is preliminary data.</text>
</comment>
<keyword evidence="3" id="KW-0902">Two-component regulatory system</keyword>
<evidence type="ECO:0000259" key="6">
    <source>
        <dbReference type="PROSITE" id="PS50109"/>
    </source>
</evidence>
<dbReference type="GO" id="GO:0016020">
    <property type="term" value="C:membrane"/>
    <property type="evidence" value="ECO:0007669"/>
    <property type="project" value="InterPro"/>
</dbReference>
<keyword evidence="4" id="KW-0812">Transmembrane</keyword>
<dbReference type="GO" id="GO:0000155">
    <property type="term" value="F:phosphorelay sensor kinase activity"/>
    <property type="evidence" value="ECO:0007669"/>
    <property type="project" value="InterPro"/>
</dbReference>
<feature type="domain" description="Histidine kinase" evidence="6">
    <location>
        <begin position="583"/>
        <end position="672"/>
    </location>
</feature>
<reference evidence="7 8" key="1">
    <citation type="submission" date="2019-05" db="EMBL/GenBank/DDBJ databases">
        <title>Verrucobacter flavum gen. nov., sp. nov. a new member of the family Verrucomicrobiaceae.</title>
        <authorList>
            <person name="Szuroczki S."/>
            <person name="Abbaszade G."/>
            <person name="Szabo A."/>
            <person name="Felfoldi T."/>
            <person name="Schumann P."/>
            <person name="Boka K."/>
            <person name="Keki Z."/>
            <person name="Toumi M."/>
            <person name="Toth E."/>
        </authorList>
    </citation>
    <scope>NUCLEOTIDE SEQUENCE [LARGE SCALE GENOMIC DNA]</scope>
    <source>
        <strain evidence="7 8">MG-N-17</strain>
    </source>
</reference>
<evidence type="ECO:0000256" key="1">
    <source>
        <dbReference type="ARBA" id="ARBA00022679"/>
    </source>
</evidence>
<gene>
    <name evidence="7" type="ORF">FEM03_06985</name>
</gene>
<evidence type="ECO:0000256" key="2">
    <source>
        <dbReference type="ARBA" id="ARBA00022777"/>
    </source>
</evidence>
<evidence type="ECO:0000256" key="3">
    <source>
        <dbReference type="ARBA" id="ARBA00023012"/>
    </source>
</evidence>
<feature type="signal peptide" evidence="5">
    <location>
        <begin position="1"/>
        <end position="20"/>
    </location>
</feature>
<proteinExistence type="predicted"/>
<dbReference type="Gene3D" id="1.20.5.1930">
    <property type="match status" value="1"/>
</dbReference>
<feature type="transmembrane region" description="Helical" evidence="4">
    <location>
        <begin position="429"/>
        <end position="450"/>
    </location>
</feature>
<dbReference type="AlphaFoldDB" id="A0A5R8KHS7"/>
<dbReference type="InterPro" id="IPR036890">
    <property type="entry name" value="HATPase_C_sf"/>
</dbReference>
<evidence type="ECO:0000256" key="5">
    <source>
        <dbReference type="SAM" id="SignalP"/>
    </source>
</evidence>
<keyword evidence="4" id="KW-0472">Membrane</keyword>
<dbReference type="Proteomes" id="UP000306196">
    <property type="component" value="Unassembled WGS sequence"/>
</dbReference>
<dbReference type="Pfam" id="PF02518">
    <property type="entry name" value="HATPase_c"/>
    <property type="match status" value="1"/>
</dbReference>
<dbReference type="InterPro" id="IPR050482">
    <property type="entry name" value="Sensor_HK_TwoCompSys"/>
</dbReference>
<dbReference type="PANTHER" id="PTHR24421:SF62">
    <property type="entry name" value="SENSORY TRANSDUCTION HISTIDINE KINASE"/>
    <property type="match status" value="1"/>
</dbReference>
<evidence type="ECO:0000313" key="8">
    <source>
        <dbReference type="Proteomes" id="UP000306196"/>
    </source>
</evidence>